<keyword evidence="3" id="KW-1185">Reference proteome</keyword>
<feature type="compositionally biased region" description="Basic residues" evidence="1">
    <location>
        <begin position="150"/>
        <end position="160"/>
    </location>
</feature>
<organism evidence="2 3">
    <name type="scientific">Morchella conica CCBAS932</name>
    <dbReference type="NCBI Taxonomy" id="1392247"/>
    <lineage>
        <taxon>Eukaryota</taxon>
        <taxon>Fungi</taxon>
        <taxon>Dikarya</taxon>
        <taxon>Ascomycota</taxon>
        <taxon>Pezizomycotina</taxon>
        <taxon>Pezizomycetes</taxon>
        <taxon>Pezizales</taxon>
        <taxon>Morchellaceae</taxon>
        <taxon>Morchella</taxon>
    </lineage>
</organism>
<feature type="region of interest" description="Disordered" evidence="1">
    <location>
        <begin position="144"/>
        <end position="250"/>
    </location>
</feature>
<dbReference type="AlphaFoldDB" id="A0A3N4L0S7"/>
<accession>A0A3N4L0S7</accession>
<dbReference type="InParanoid" id="A0A3N4L0S7"/>
<name>A0A3N4L0S7_9PEZI</name>
<feature type="compositionally biased region" description="Low complexity" evidence="1">
    <location>
        <begin position="177"/>
        <end position="209"/>
    </location>
</feature>
<proteinExistence type="predicted"/>
<evidence type="ECO:0000313" key="2">
    <source>
        <dbReference type="EMBL" id="RPB11585.1"/>
    </source>
</evidence>
<protein>
    <submittedName>
        <fullName evidence="2">Uncharacterized protein</fullName>
    </submittedName>
</protein>
<feature type="compositionally biased region" description="Basic and acidic residues" evidence="1">
    <location>
        <begin position="212"/>
        <end position="228"/>
    </location>
</feature>
<gene>
    <name evidence="2" type="ORF">P167DRAFT_546161</name>
</gene>
<evidence type="ECO:0000313" key="3">
    <source>
        <dbReference type="Proteomes" id="UP000277580"/>
    </source>
</evidence>
<dbReference type="OrthoDB" id="5425233at2759"/>
<reference evidence="2 3" key="1">
    <citation type="journal article" date="2018" name="Nat. Ecol. Evol.">
        <title>Pezizomycetes genomes reveal the molecular basis of ectomycorrhizal truffle lifestyle.</title>
        <authorList>
            <person name="Murat C."/>
            <person name="Payen T."/>
            <person name="Noel B."/>
            <person name="Kuo A."/>
            <person name="Morin E."/>
            <person name="Chen J."/>
            <person name="Kohler A."/>
            <person name="Krizsan K."/>
            <person name="Balestrini R."/>
            <person name="Da Silva C."/>
            <person name="Montanini B."/>
            <person name="Hainaut M."/>
            <person name="Levati E."/>
            <person name="Barry K.W."/>
            <person name="Belfiori B."/>
            <person name="Cichocki N."/>
            <person name="Clum A."/>
            <person name="Dockter R.B."/>
            <person name="Fauchery L."/>
            <person name="Guy J."/>
            <person name="Iotti M."/>
            <person name="Le Tacon F."/>
            <person name="Lindquist E.A."/>
            <person name="Lipzen A."/>
            <person name="Malagnac F."/>
            <person name="Mello A."/>
            <person name="Molinier V."/>
            <person name="Miyauchi S."/>
            <person name="Poulain J."/>
            <person name="Riccioni C."/>
            <person name="Rubini A."/>
            <person name="Sitrit Y."/>
            <person name="Splivallo R."/>
            <person name="Traeger S."/>
            <person name="Wang M."/>
            <person name="Zifcakova L."/>
            <person name="Wipf D."/>
            <person name="Zambonelli A."/>
            <person name="Paolocci F."/>
            <person name="Nowrousian M."/>
            <person name="Ottonello S."/>
            <person name="Baldrian P."/>
            <person name="Spatafora J.W."/>
            <person name="Henrissat B."/>
            <person name="Nagy L.G."/>
            <person name="Aury J.M."/>
            <person name="Wincker P."/>
            <person name="Grigoriev I.V."/>
            <person name="Bonfante P."/>
            <person name="Martin F.M."/>
        </authorList>
    </citation>
    <scope>NUCLEOTIDE SEQUENCE [LARGE SCALE GENOMIC DNA]</scope>
    <source>
        <strain evidence="2 3">CCBAS932</strain>
    </source>
</reference>
<dbReference type="Proteomes" id="UP000277580">
    <property type="component" value="Unassembled WGS sequence"/>
</dbReference>
<sequence length="304" mass="34732">MVRDMSEHGTQSSRIKLINLLTGDSEFLEALRDSLTDIWDNLKVFSFYELRKTPTVQKELTTGEWNRFGEFIKMVKKMSALLHLRNELQVGIPRNHTEMVKFSSVADVDYRTVANHIGNCIKGIITRADNDEDNNKECGIDTTEVDERRRKGKRKRRRVIASRNNSESENEDEDESGSGTEGESGSPGSDSVDSSSESGESSGNDNGNDPWEIDKLGDRIKKKDKLDSNDWQWDSDCPVVDKSSSDETDDEEMQDAFNKLFFSAHGNRLDRRRKRKLKKFIGRRVKKYLEGRYGVGLARSLCFD</sequence>
<dbReference type="EMBL" id="ML119134">
    <property type="protein sequence ID" value="RPB11585.1"/>
    <property type="molecule type" value="Genomic_DNA"/>
</dbReference>
<evidence type="ECO:0000256" key="1">
    <source>
        <dbReference type="SAM" id="MobiDB-lite"/>
    </source>
</evidence>